<feature type="compositionally biased region" description="Polar residues" evidence="1">
    <location>
        <begin position="155"/>
        <end position="174"/>
    </location>
</feature>
<dbReference type="Proteomes" id="UP001208245">
    <property type="component" value="Unassembled WGS sequence"/>
</dbReference>
<reference evidence="3 4" key="1">
    <citation type="journal article" date="2020" name="Int. J. Syst. Evol. Microbiol.">
        <title>Ureaplasma miroungigenitalium sp. nov. isolated from northern elephant seals (Mirounga angustirostris) and Ureaplasma zalophigenitalium sp. nov. isolated from California sea lions (Zalophus californianus).</title>
        <authorList>
            <person name="Volokhov D.V."/>
            <person name="Gulland F.M."/>
            <person name="Gao Y."/>
            <person name="Chizhikov V.E."/>
        </authorList>
    </citation>
    <scope>NUCLEOTIDE SEQUENCE [LARGE SCALE GENOMIC DNA]</scope>
    <source>
        <strain evidence="3 4">ES3182-GEN</strain>
    </source>
</reference>
<feature type="compositionally biased region" description="Basic and acidic residues" evidence="1">
    <location>
        <begin position="58"/>
        <end position="68"/>
    </location>
</feature>
<evidence type="ECO:0000313" key="4">
    <source>
        <dbReference type="Proteomes" id="UP001208245"/>
    </source>
</evidence>
<evidence type="ECO:0000256" key="1">
    <source>
        <dbReference type="SAM" id="MobiDB-lite"/>
    </source>
</evidence>
<sequence length="1358" mass="157061">MTKKNKCKIFLSLSLATLPLLLWTASCVQTKNKSIDQIPDKKTQNEIANNEQQNEPTNHSDHDKIPNEHQQIDDDIGLINEPEEDIETQQNNDNQDHLANDHENNQNNDTNDASRTEDNNQDSKPSQDELVKNEEDLPPNQKDDPQNSTQDDDPTNSQDTNPIHDNNESSNNQKNEVDRKINENSFHYVAPFLKNDNSIDVLTYKNQDVNVSAYMPNILQPERVAPVYANFLQTNANFINLDDKLTISPSNTNGAKFLNYRMNSQTCEIYFNIQNAYGEFYLDYTVDNSTTIQSVRVVKIRGSIYRAVLELTNQPQKIQIKKMKDGLGQTIADLNEQQIAISNKEEFDPYAIGYYRYSQWTSKENDENVQIAFNISQANNLEPANASFQIRYFDNQKNLIKQIFNRRVIGSTQNSNDYQYYVVIPKKQLSWIDGIYLQNEYTDNTYKKIDVTNLLDLSVGMESLNNLQITWIPKNVEKEVALHYSNFNQTNIVNAKALVKSANPFEPWAQQVDLKINPTQQTLLFDTQVLPAHLTDFVITDVLINNEQLIHLGLRDNLFEFHILNKISDEQVKLTGFDVFKDEVNKNVYGSLKLDFSNADINQFRNKWILLEFSISDANETSSHVFEQKYKTVIKFEDFAKFGLNGFEEGVEYHLESAQFVSPYNLKKYSNLELNSSVKKNFAFHFDYTQTPINQYLNQTPKENKPVLINHPQLLSTELNLNKNDLFALVSNADENKDTILYSPQNFYAWLRYSTYVSRRNLTSVRRIKMIDETGQEIKYEVIMGKEILSNTLWMINDDHQQVMIDKDLDQFVNWDTIANETLFSFKFQLDMKKMKLDDIYNADFKQYNKSYLSATFSYADLVKLDVNQSLVPSLDFDVKTDSLTRNEQRLQAILEAYSFKIQKLANHRVRLIIQAKHPDVYLTDNPTVHYFANQKTGLLNDARIILQYPHRINQDINIEFQSRPLKDNILSISTKETILDSQNKEFHHPDLTSLFEYQMAGTKNLPLRRVFADDASAGGLATVRERAFSLDADLSSSNSILGRVNPQNEHDYRFYFITNTHVTNLFPQTDNASLDHDVTRKIKVNFRIPITYFKPINYEEAGAIEPLTKNLYWPNGFDAELEIVSNYRDKNQFWNFHGFRDNYSNVLEDTNNKRRIDMTICIIDLSDFFAQYDHQSPAYQALDANSKKIADYVLHWKELPMMQVSREAYHVNDYVNLNWFQGSFPVNGDGHTKDNYHLQRYREYIFAHSTPIMRIAHGQGNVANNAIGFPTSIIDATGGMSGSGVFDSQGNIAGLFTAAADSLGYAYLINGNEYDFYGDGTKPFNQASFYEKARLLGYLYPQRYDDQTFNEKGFWFI</sequence>
<dbReference type="PROSITE" id="PS51257">
    <property type="entry name" value="PROKAR_LIPOPROTEIN"/>
    <property type="match status" value="1"/>
</dbReference>
<accession>A0ABT3BLX5</accession>
<comment type="caution">
    <text evidence="3">The sequence shown here is derived from an EMBL/GenBank/DDBJ whole genome shotgun (WGS) entry which is preliminary data.</text>
</comment>
<evidence type="ECO:0008006" key="5">
    <source>
        <dbReference type="Google" id="ProtNLM"/>
    </source>
</evidence>
<name>A0ABT3BLX5_9BACT</name>
<feature type="region of interest" description="Disordered" evidence="1">
    <location>
        <begin position="87"/>
        <end position="176"/>
    </location>
</feature>
<feature type="chain" id="PRO_5045209212" description="DUF31 domain-containing protein" evidence="2">
    <location>
        <begin position="31"/>
        <end position="1358"/>
    </location>
</feature>
<keyword evidence="2" id="KW-0732">Signal</keyword>
<evidence type="ECO:0000256" key="2">
    <source>
        <dbReference type="SAM" id="SignalP"/>
    </source>
</evidence>
<protein>
    <recommendedName>
        <fullName evidence="5">DUF31 domain-containing protein</fullName>
    </recommendedName>
</protein>
<dbReference type="RefSeq" id="WP_263821581.1">
    <property type="nucleotide sequence ID" value="NZ_JAOXHL010000001.1"/>
</dbReference>
<feature type="signal peptide" evidence="2">
    <location>
        <begin position="1"/>
        <end position="30"/>
    </location>
</feature>
<feature type="compositionally biased region" description="Basic and acidic residues" evidence="1">
    <location>
        <begin position="94"/>
        <end position="104"/>
    </location>
</feature>
<dbReference type="EMBL" id="JAOXHL010000001">
    <property type="protein sequence ID" value="MCV3728251.1"/>
    <property type="molecule type" value="Genomic_DNA"/>
</dbReference>
<organism evidence="3 4">
    <name type="scientific">Ureaplasma miroungigenitalium</name>
    <dbReference type="NCBI Taxonomy" id="1042321"/>
    <lineage>
        <taxon>Bacteria</taxon>
        <taxon>Bacillati</taxon>
        <taxon>Mycoplasmatota</taxon>
        <taxon>Mycoplasmoidales</taxon>
        <taxon>Mycoplasmoidaceae</taxon>
        <taxon>Ureaplasma</taxon>
    </lineage>
</organism>
<keyword evidence="4" id="KW-1185">Reference proteome</keyword>
<feature type="compositionally biased region" description="Basic and acidic residues" evidence="1">
    <location>
        <begin position="125"/>
        <end position="145"/>
    </location>
</feature>
<gene>
    <name evidence="3" type="ORF">OF376_00405</name>
</gene>
<evidence type="ECO:0000313" key="3">
    <source>
        <dbReference type="EMBL" id="MCV3728251.1"/>
    </source>
</evidence>
<feature type="compositionally biased region" description="Low complexity" evidence="1">
    <location>
        <begin position="45"/>
        <end position="55"/>
    </location>
</feature>
<feature type="region of interest" description="Disordered" evidence="1">
    <location>
        <begin position="38"/>
        <end position="68"/>
    </location>
</feature>
<proteinExistence type="predicted"/>